<comment type="caution">
    <text evidence="3">The sequence shown here is derived from an EMBL/GenBank/DDBJ whole genome shotgun (WGS) entry which is preliminary data.</text>
</comment>
<dbReference type="EMBL" id="CAXAMM010013914">
    <property type="protein sequence ID" value="CAK9032525.1"/>
    <property type="molecule type" value="Genomic_DNA"/>
</dbReference>
<organism evidence="3 4">
    <name type="scientific">Durusdinium trenchii</name>
    <dbReference type="NCBI Taxonomy" id="1381693"/>
    <lineage>
        <taxon>Eukaryota</taxon>
        <taxon>Sar</taxon>
        <taxon>Alveolata</taxon>
        <taxon>Dinophyceae</taxon>
        <taxon>Suessiales</taxon>
        <taxon>Symbiodiniaceae</taxon>
        <taxon>Durusdinium</taxon>
    </lineage>
</organism>
<reference evidence="3 4" key="1">
    <citation type="submission" date="2024-02" db="EMBL/GenBank/DDBJ databases">
        <authorList>
            <person name="Chen Y."/>
            <person name="Shah S."/>
            <person name="Dougan E. K."/>
            <person name="Thang M."/>
            <person name="Chan C."/>
        </authorList>
    </citation>
    <scope>NUCLEOTIDE SEQUENCE [LARGE SCALE GENOMIC DNA]</scope>
</reference>
<evidence type="ECO:0000256" key="2">
    <source>
        <dbReference type="SAM" id="MobiDB-lite"/>
    </source>
</evidence>
<gene>
    <name evidence="3" type="ORF">SCF082_LOCUS20111</name>
</gene>
<keyword evidence="4" id="KW-1185">Reference proteome</keyword>
<proteinExistence type="predicted"/>
<name>A0ABP0L288_9DINO</name>
<accession>A0ABP0L288</accession>
<sequence length="375" mass="42086">MDPLMDLQDFIRKYPELVAEYNEWRGALVGPVRLESRKAEVVKGGKEGVAKGTTLQGSGSASSSRLRGKLVPEVRECLLSGPKTTEEMKKLVQRKHPTLEIREEDLISTLNAKELDALQVRGVWVLAGTGTESHDKFRKTLLTLFKSKDSVTRQDVMEEYERVHGERCKLSDYIIRQQLREIAEKIEDGGGCIFRVTGANGAKTADILTPRAWQSSPFFVEPLRPPSLQAKASWKTLEAELQYQAQHCHDKIQKDLGNLHAQVLNEVHAAVAQELQLVSRSFNGFQAVQLQAAQDMVKLRESIRQLQGDIQQLSQEQEVHKKEAADVLAEAPGAWDDLGLTPKETPSPGKRMKTDTPKAREVFMALTLEKRTPWC</sequence>
<evidence type="ECO:0000313" key="4">
    <source>
        <dbReference type="Proteomes" id="UP001642464"/>
    </source>
</evidence>
<evidence type="ECO:0000313" key="3">
    <source>
        <dbReference type="EMBL" id="CAK9032525.1"/>
    </source>
</evidence>
<feature type="region of interest" description="Disordered" evidence="2">
    <location>
        <begin position="332"/>
        <end position="354"/>
    </location>
</feature>
<keyword evidence="1" id="KW-0175">Coiled coil</keyword>
<dbReference type="Proteomes" id="UP001642464">
    <property type="component" value="Unassembled WGS sequence"/>
</dbReference>
<feature type="coiled-coil region" evidence="1">
    <location>
        <begin position="296"/>
        <end position="330"/>
    </location>
</feature>
<evidence type="ECO:0000256" key="1">
    <source>
        <dbReference type="SAM" id="Coils"/>
    </source>
</evidence>
<protein>
    <submittedName>
        <fullName evidence="3">Uncharacterized protein</fullName>
    </submittedName>
</protein>